<keyword evidence="5 8" id="KW-1133">Transmembrane helix</keyword>
<evidence type="ECO:0000256" key="1">
    <source>
        <dbReference type="ARBA" id="ARBA00004651"/>
    </source>
</evidence>
<keyword evidence="4 8" id="KW-0812">Transmembrane</keyword>
<feature type="transmembrane region" description="Helical" evidence="8">
    <location>
        <begin position="375"/>
        <end position="397"/>
    </location>
</feature>
<feature type="transmembrane region" description="Helical" evidence="8">
    <location>
        <begin position="424"/>
        <end position="444"/>
    </location>
</feature>
<feature type="signal peptide" evidence="9">
    <location>
        <begin position="1"/>
        <end position="21"/>
    </location>
</feature>
<dbReference type="SUPFAM" id="SSF82689">
    <property type="entry name" value="Mechanosensitive channel protein MscS (YggB), C-terminal domain"/>
    <property type="match status" value="1"/>
</dbReference>
<dbReference type="InterPro" id="IPR011066">
    <property type="entry name" value="MscS_channel_C_sf"/>
</dbReference>
<dbReference type="InterPro" id="IPR049278">
    <property type="entry name" value="MS_channel_C"/>
</dbReference>
<dbReference type="Pfam" id="PF21082">
    <property type="entry name" value="MS_channel_3rd"/>
    <property type="match status" value="1"/>
</dbReference>
<dbReference type="Gene3D" id="1.10.287.1260">
    <property type="match status" value="1"/>
</dbReference>
<evidence type="ECO:0000259" key="10">
    <source>
        <dbReference type="Pfam" id="PF00924"/>
    </source>
</evidence>
<feature type="transmembrane region" description="Helical" evidence="8">
    <location>
        <begin position="350"/>
        <end position="369"/>
    </location>
</feature>
<sequence>MRLLTTILTVFLLALLPLAGAAQTTPSTTTPSETAPAAAQPGAGTPSGTAIPDYAAWNARADAIEAELEQPDITVERLDALRSEIVAFRTQFQDARNVNGPRIDSIRAQLDALGAPPEDPSTEAPEVAERRATLSAELATLQAPRVNAQEAFSRADALVRRIDTILRARQASTLMAVEPYPWNPANWLVAVSSLVDASTLVVQEFNNTLGSQLRLRQLRENLPVIIGLLAFGGFVLLRGRAWIEGFVLGLRSGRFGNRALNNSPKGQRLLGLILSVSQVIVPSLAVIALYIAANTSAMLGERGSELAVAIATAGIVYFIARWIGLWLFPSAGNLYSPLLLTEGQRTQGRVLVNLLGFFVGLHGIMLAAIGDDRAIPAAASVVAFPVIVLTAIALFRLGQLFIQHAKANAASEQDTAFKDRAIGLVGRAALMIALAAPVLAALGYRNAAEALIYPTLHSLVLFAVLLLLLRMLEDIYDLATKRPDDAPEPLLPALLGFVLAIASLPLFALIWGVRGTELSEFFSLLLEGFQIGETRIAPSALLVLILVFAIGYYVTRLLQGALGSAVLPKTKIDKGGQKAIISGTGYVGIFIAALIAISTAGIDLSGLAIVAGALSVGIGFGLQTIVSNFISGLILLIERPIAEGDWIEVGANMGVVKSISVRSTTIETFDRTDVIVPNTDLIAGSVTNWTRQNMTGRVIIPVGVAYGSDTRRVQQILQEIGDAQPLALLDPPPTVLFMDFGADALMFELRMIVSDVNFGMPVRTEIRHQIAERFAEEGIEIPFAQRDIWLRNPEVLRPDHTPEPKPVRRDDAQHLGQMRRDEIVSDSSDGSGDGGADGR</sequence>
<comment type="similarity">
    <text evidence="2">Belongs to the MscS (TC 1.A.23) family.</text>
</comment>
<feature type="transmembrane region" description="Helical" evidence="8">
    <location>
        <begin position="579"/>
        <end position="602"/>
    </location>
</feature>
<evidence type="ECO:0000256" key="9">
    <source>
        <dbReference type="SAM" id="SignalP"/>
    </source>
</evidence>
<feature type="transmembrane region" description="Helical" evidence="8">
    <location>
        <begin position="306"/>
        <end position="329"/>
    </location>
</feature>
<evidence type="ECO:0000256" key="2">
    <source>
        <dbReference type="ARBA" id="ARBA00008017"/>
    </source>
</evidence>
<feature type="region of interest" description="Disordered" evidence="7">
    <location>
        <begin position="23"/>
        <end position="51"/>
    </location>
</feature>
<evidence type="ECO:0000256" key="7">
    <source>
        <dbReference type="SAM" id="MobiDB-lite"/>
    </source>
</evidence>
<dbReference type="Gene3D" id="2.30.30.60">
    <property type="match status" value="1"/>
</dbReference>
<evidence type="ECO:0000256" key="5">
    <source>
        <dbReference type="ARBA" id="ARBA00022989"/>
    </source>
</evidence>
<feature type="transmembrane region" description="Helical" evidence="8">
    <location>
        <begin position="608"/>
        <end position="637"/>
    </location>
</feature>
<evidence type="ECO:0000259" key="11">
    <source>
        <dbReference type="Pfam" id="PF12607"/>
    </source>
</evidence>
<dbReference type="GO" id="GO:0008381">
    <property type="term" value="F:mechanosensitive monoatomic ion channel activity"/>
    <property type="evidence" value="ECO:0007669"/>
    <property type="project" value="UniProtKB-ARBA"/>
</dbReference>
<proteinExistence type="inferred from homology"/>
<dbReference type="EMBL" id="UIHC01000004">
    <property type="protein sequence ID" value="SUZ30938.1"/>
    <property type="molecule type" value="Genomic_DNA"/>
</dbReference>
<dbReference type="InterPro" id="IPR010920">
    <property type="entry name" value="LSM_dom_sf"/>
</dbReference>
<dbReference type="Pfam" id="PF12607">
    <property type="entry name" value="DUF3772"/>
    <property type="match status" value="1"/>
</dbReference>
<dbReference type="RefSeq" id="WP_121093232.1">
    <property type="nucleotide sequence ID" value="NZ_UIHC01000004.1"/>
</dbReference>
<dbReference type="AlphaFoldDB" id="A0A3B0MB24"/>
<feature type="region of interest" description="Disordered" evidence="7">
    <location>
        <begin position="795"/>
        <end position="839"/>
    </location>
</feature>
<feature type="domain" description="Mechanosensitive ion channel MscS" evidence="10">
    <location>
        <begin position="624"/>
        <end position="691"/>
    </location>
</feature>
<dbReference type="OrthoDB" id="9799209at2"/>
<keyword evidence="14" id="KW-1185">Reference proteome</keyword>
<feature type="domain" description="DUF3772" evidence="11">
    <location>
        <begin position="147"/>
        <end position="194"/>
    </location>
</feature>
<dbReference type="SUPFAM" id="SSF50182">
    <property type="entry name" value="Sm-like ribonucleoproteins"/>
    <property type="match status" value="1"/>
</dbReference>
<dbReference type="InterPro" id="IPR006685">
    <property type="entry name" value="MscS_channel_2nd"/>
</dbReference>
<accession>A0A3B0MB24</accession>
<dbReference type="PANTHER" id="PTHR30347">
    <property type="entry name" value="POTASSIUM CHANNEL RELATED"/>
    <property type="match status" value="1"/>
</dbReference>
<evidence type="ECO:0000256" key="6">
    <source>
        <dbReference type="ARBA" id="ARBA00023136"/>
    </source>
</evidence>
<dbReference type="InterPro" id="IPR052702">
    <property type="entry name" value="MscS-like_channel"/>
</dbReference>
<dbReference type="InterPro" id="IPR022249">
    <property type="entry name" value="DUF3772"/>
</dbReference>
<keyword evidence="6 8" id="KW-0472">Membrane</keyword>
<feature type="transmembrane region" description="Helical" evidence="8">
    <location>
        <begin position="450"/>
        <end position="469"/>
    </location>
</feature>
<dbReference type="Gene3D" id="3.30.70.100">
    <property type="match status" value="1"/>
</dbReference>
<dbReference type="PANTHER" id="PTHR30347:SF1">
    <property type="entry name" value="MECHANOSENSITIVE CHANNEL MSCK"/>
    <property type="match status" value="1"/>
</dbReference>
<evidence type="ECO:0000313" key="13">
    <source>
        <dbReference type="EMBL" id="SUZ30938.1"/>
    </source>
</evidence>
<feature type="transmembrane region" description="Helical" evidence="8">
    <location>
        <begin position="490"/>
        <end position="513"/>
    </location>
</feature>
<feature type="transmembrane region" description="Helical" evidence="8">
    <location>
        <begin position="224"/>
        <end position="248"/>
    </location>
</feature>
<keyword evidence="3" id="KW-1003">Cell membrane</keyword>
<evidence type="ECO:0000256" key="8">
    <source>
        <dbReference type="SAM" id="Phobius"/>
    </source>
</evidence>
<evidence type="ECO:0000256" key="3">
    <source>
        <dbReference type="ARBA" id="ARBA00022475"/>
    </source>
</evidence>
<dbReference type="SUPFAM" id="SSF82861">
    <property type="entry name" value="Mechanosensitive channel protein MscS (YggB), transmembrane region"/>
    <property type="match status" value="1"/>
</dbReference>
<reference evidence="14" key="1">
    <citation type="submission" date="2018-08" db="EMBL/GenBank/DDBJ databases">
        <authorList>
            <person name="Rodrigo-Torres L."/>
            <person name="Arahal R. D."/>
            <person name="Lucena T."/>
        </authorList>
    </citation>
    <scope>NUCLEOTIDE SEQUENCE [LARGE SCALE GENOMIC DNA]</scope>
    <source>
        <strain evidence="14">CECT 7235</strain>
    </source>
</reference>
<dbReference type="GO" id="GO:0005886">
    <property type="term" value="C:plasma membrane"/>
    <property type="evidence" value="ECO:0007669"/>
    <property type="project" value="UniProtKB-SubCell"/>
</dbReference>
<feature type="chain" id="PRO_5017265443" evidence="9">
    <location>
        <begin position="22"/>
        <end position="839"/>
    </location>
</feature>
<evidence type="ECO:0000256" key="4">
    <source>
        <dbReference type="ARBA" id="ARBA00022692"/>
    </source>
</evidence>
<dbReference type="Pfam" id="PF00924">
    <property type="entry name" value="MS_channel_2nd"/>
    <property type="match status" value="1"/>
</dbReference>
<dbReference type="InterPro" id="IPR011014">
    <property type="entry name" value="MscS_channel_TM-2"/>
</dbReference>
<gene>
    <name evidence="13" type="ORF">ROE7235_00668</name>
</gene>
<protein>
    <submittedName>
        <fullName evidence="13">Putative MscS family protein.1</fullName>
    </submittedName>
</protein>
<feature type="compositionally biased region" description="Basic and acidic residues" evidence="7">
    <location>
        <begin position="795"/>
        <end position="823"/>
    </location>
</feature>
<organism evidence="13 14">
    <name type="scientific">Roseinatronobacter ekhonensis</name>
    <dbReference type="NCBI Taxonomy" id="254356"/>
    <lineage>
        <taxon>Bacteria</taxon>
        <taxon>Pseudomonadati</taxon>
        <taxon>Pseudomonadota</taxon>
        <taxon>Alphaproteobacteria</taxon>
        <taxon>Rhodobacterales</taxon>
        <taxon>Paracoccaceae</taxon>
        <taxon>Roseinatronobacter</taxon>
    </lineage>
</organism>
<feature type="compositionally biased region" description="Low complexity" evidence="7">
    <location>
        <begin position="23"/>
        <end position="50"/>
    </location>
</feature>
<dbReference type="InterPro" id="IPR023408">
    <property type="entry name" value="MscS_beta-dom_sf"/>
</dbReference>
<feature type="transmembrane region" description="Helical" evidence="8">
    <location>
        <begin position="269"/>
        <end position="291"/>
    </location>
</feature>
<name>A0A3B0MB24_9RHOB</name>
<feature type="domain" description="Mechanosensitive ion channel MscS C-terminal" evidence="12">
    <location>
        <begin position="699"/>
        <end position="781"/>
    </location>
</feature>
<comment type="subcellular location">
    <subcellularLocation>
        <location evidence="1">Cell membrane</location>
        <topology evidence="1">Multi-pass membrane protein</topology>
    </subcellularLocation>
</comment>
<evidence type="ECO:0000259" key="12">
    <source>
        <dbReference type="Pfam" id="PF21082"/>
    </source>
</evidence>
<dbReference type="Proteomes" id="UP000272908">
    <property type="component" value="Unassembled WGS sequence"/>
</dbReference>
<evidence type="ECO:0000313" key="14">
    <source>
        <dbReference type="Proteomes" id="UP000272908"/>
    </source>
</evidence>
<keyword evidence="9" id="KW-0732">Signal</keyword>
<feature type="transmembrane region" description="Helical" evidence="8">
    <location>
        <begin position="536"/>
        <end position="558"/>
    </location>
</feature>